<dbReference type="EMBL" id="JAUCMV010000002">
    <property type="protein sequence ID" value="KAK0418782.1"/>
    <property type="molecule type" value="Genomic_DNA"/>
</dbReference>
<dbReference type="GO" id="GO:0004715">
    <property type="term" value="F:non-membrane spanning protein tyrosine kinase activity"/>
    <property type="evidence" value="ECO:0007669"/>
    <property type="project" value="UniProtKB-EC"/>
</dbReference>
<dbReference type="PROSITE" id="PS00107">
    <property type="entry name" value="PROTEIN_KINASE_ATP"/>
    <property type="match status" value="1"/>
</dbReference>
<dbReference type="AlphaFoldDB" id="A0AA39I977"/>
<dbReference type="Gene3D" id="3.30.505.10">
    <property type="entry name" value="SH2 domain"/>
    <property type="match status" value="1"/>
</dbReference>
<keyword evidence="22" id="KW-1185">Reference proteome</keyword>
<keyword evidence="9 15" id="KW-0727">SH2 domain</keyword>
<evidence type="ECO:0000256" key="16">
    <source>
        <dbReference type="PROSITE-ProRule" id="PRU10141"/>
    </source>
</evidence>
<comment type="catalytic activity">
    <reaction evidence="12">
        <text>L-tyrosyl-[protein] + ATP = O-phospho-L-tyrosyl-[protein] + ADP + H(+)</text>
        <dbReference type="Rhea" id="RHEA:10596"/>
        <dbReference type="Rhea" id="RHEA-COMP:10136"/>
        <dbReference type="Rhea" id="RHEA-COMP:20101"/>
        <dbReference type="ChEBI" id="CHEBI:15378"/>
        <dbReference type="ChEBI" id="CHEBI:30616"/>
        <dbReference type="ChEBI" id="CHEBI:46858"/>
        <dbReference type="ChEBI" id="CHEBI:61978"/>
        <dbReference type="ChEBI" id="CHEBI:456216"/>
        <dbReference type="EC" id="2.7.10.1"/>
    </reaction>
</comment>
<evidence type="ECO:0000256" key="9">
    <source>
        <dbReference type="ARBA" id="ARBA00022999"/>
    </source>
</evidence>
<dbReference type="InterPro" id="IPR050198">
    <property type="entry name" value="Non-receptor_tyrosine_kinases"/>
</dbReference>
<dbReference type="InterPro" id="IPR000719">
    <property type="entry name" value="Prot_kinase_dom"/>
</dbReference>
<dbReference type="PROSITE" id="PS50001">
    <property type="entry name" value="SH2"/>
    <property type="match status" value="1"/>
</dbReference>
<gene>
    <name evidence="21" type="ORF">QR680_013771</name>
</gene>
<dbReference type="InterPro" id="IPR020635">
    <property type="entry name" value="Tyr_kinase_cat_dom"/>
</dbReference>
<organism evidence="21 22">
    <name type="scientific">Steinernema hermaphroditum</name>
    <dbReference type="NCBI Taxonomy" id="289476"/>
    <lineage>
        <taxon>Eukaryota</taxon>
        <taxon>Metazoa</taxon>
        <taxon>Ecdysozoa</taxon>
        <taxon>Nematoda</taxon>
        <taxon>Chromadorea</taxon>
        <taxon>Rhabditida</taxon>
        <taxon>Tylenchina</taxon>
        <taxon>Panagrolaimomorpha</taxon>
        <taxon>Strongyloidoidea</taxon>
        <taxon>Steinernematidae</taxon>
        <taxon>Steinernema</taxon>
    </lineage>
</organism>
<evidence type="ECO:0000256" key="7">
    <source>
        <dbReference type="ARBA" id="ARBA00022777"/>
    </source>
</evidence>
<dbReference type="SMART" id="SM00252">
    <property type="entry name" value="SH2"/>
    <property type="match status" value="1"/>
</dbReference>
<evidence type="ECO:0000256" key="6">
    <source>
        <dbReference type="ARBA" id="ARBA00022741"/>
    </source>
</evidence>
<reference evidence="21" key="1">
    <citation type="submission" date="2023-06" db="EMBL/GenBank/DDBJ databases">
        <title>Genomic analysis of the entomopathogenic nematode Steinernema hermaphroditum.</title>
        <authorList>
            <person name="Schwarz E.M."/>
            <person name="Heppert J.K."/>
            <person name="Baniya A."/>
            <person name="Schwartz H.T."/>
            <person name="Tan C.-H."/>
            <person name="Antoshechkin I."/>
            <person name="Sternberg P.W."/>
            <person name="Goodrich-Blair H."/>
            <person name="Dillman A.R."/>
        </authorList>
    </citation>
    <scope>NUCLEOTIDE SEQUENCE</scope>
    <source>
        <strain evidence="21">PS9179</strain>
        <tissue evidence="21">Whole animal</tissue>
    </source>
</reference>
<evidence type="ECO:0000256" key="4">
    <source>
        <dbReference type="ARBA" id="ARBA00022490"/>
    </source>
</evidence>
<evidence type="ECO:0000256" key="2">
    <source>
        <dbReference type="ARBA" id="ARBA00004496"/>
    </source>
</evidence>
<feature type="domain" description="SH2" evidence="19">
    <location>
        <begin position="263"/>
        <end position="350"/>
    </location>
</feature>
<dbReference type="CDD" id="cd00192">
    <property type="entry name" value="PTKc"/>
    <property type="match status" value="1"/>
</dbReference>
<comment type="catalytic activity">
    <reaction evidence="13 17">
        <text>L-tyrosyl-[protein] + ATP = O-phospho-L-tyrosyl-[protein] + ADP + H(+)</text>
        <dbReference type="Rhea" id="RHEA:10596"/>
        <dbReference type="Rhea" id="RHEA-COMP:10136"/>
        <dbReference type="Rhea" id="RHEA-COMP:20101"/>
        <dbReference type="ChEBI" id="CHEBI:15378"/>
        <dbReference type="ChEBI" id="CHEBI:30616"/>
        <dbReference type="ChEBI" id="CHEBI:46858"/>
        <dbReference type="ChEBI" id="CHEBI:61978"/>
        <dbReference type="ChEBI" id="CHEBI:456216"/>
        <dbReference type="EC" id="2.7.10.2"/>
    </reaction>
</comment>
<dbReference type="Gene3D" id="3.30.200.20">
    <property type="entry name" value="Phosphorylase Kinase, domain 1"/>
    <property type="match status" value="1"/>
</dbReference>
<evidence type="ECO:0000313" key="22">
    <source>
        <dbReference type="Proteomes" id="UP001175271"/>
    </source>
</evidence>
<evidence type="ECO:0000256" key="18">
    <source>
        <dbReference type="SAM" id="SignalP"/>
    </source>
</evidence>
<keyword evidence="7 17" id="KW-0418">Kinase</keyword>
<evidence type="ECO:0000256" key="17">
    <source>
        <dbReference type="RuleBase" id="RU362096"/>
    </source>
</evidence>
<evidence type="ECO:0000313" key="21">
    <source>
        <dbReference type="EMBL" id="KAK0418782.1"/>
    </source>
</evidence>
<keyword evidence="6 16" id="KW-0547">Nucleotide-binding</keyword>
<dbReference type="InterPro" id="IPR036860">
    <property type="entry name" value="SH2_dom_sf"/>
</dbReference>
<dbReference type="FunFam" id="1.10.510.10:FF:001512">
    <property type="entry name" value="Receptor tyrosine-protein kinase erbB-2"/>
    <property type="match status" value="1"/>
</dbReference>
<dbReference type="EC" id="2.7.10.2" evidence="17"/>
<evidence type="ECO:0000256" key="14">
    <source>
        <dbReference type="ARBA" id="ARBA00061333"/>
    </source>
</evidence>
<keyword evidence="10" id="KW-0472">Membrane</keyword>
<dbReference type="PROSITE" id="PS00109">
    <property type="entry name" value="PROTEIN_KINASE_TYR"/>
    <property type="match status" value="1"/>
</dbReference>
<dbReference type="CDD" id="cd10361">
    <property type="entry name" value="SH2_Fps_family"/>
    <property type="match status" value="1"/>
</dbReference>
<keyword evidence="8 16" id="KW-0067">ATP-binding</keyword>
<dbReference type="InterPro" id="IPR001245">
    <property type="entry name" value="Ser-Thr/Tyr_kinase_cat_dom"/>
</dbReference>
<evidence type="ECO:0000256" key="11">
    <source>
        <dbReference type="ARBA" id="ARBA00023137"/>
    </source>
</evidence>
<evidence type="ECO:0000256" key="15">
    <source>
        <dbReference type="PROSITE-ProRule" id="PRU00191"/>
    </source>
</evidence>
<evidence type="ECO:0000256" key="13">
    <source>
        <dbReference type="ARBA" id="ARBA00051245"/>
    </source>
</evidence>
<feature type="domain" description="Protein kinase" evidence="20">
    <location>
        <begin position="368"/>
        <end position="636"/>
    </location>
</feature>
<keyword evidence="3" id="KW-1003">Cell membrane</keyword>
<dbReference type="FunFam" id="3.30.200.20:FF:000194">
    <property type="entry name" value="protein-tyrosine kinase 2-beta isoform X1"/>
    <property type="match status" value="1"/>
</dbReference>
<dbReference type="GO" id="GO:0048680">
    <property type="term" value="P:positive regulation of axon regeneration"/>
    <property type="evidence" value="ECO:0007669"/>
    <property type="project" value="UniProtKB-ARBA"/>
</dbReference>
<comment type="caution">
    <text evidence="21">The sequence shown here is derived from an EMBL/GenBank/DDBJ whole genome shotgun (WGS) entry which is preliminary data.</text>
</comment>
<evidence type="ECO:0000256" key="10">
    <source>
        <dbReference type="ARBA" id="ARBA00023136"/>
    </source>
</evidence>
<keyword evidence="18" id="KW-0732">Signal</keyword>
<proteinExistence type="inferred from homology"/>
<evidence type="ECO:0000256" key="8">
    <source>
        <dbReference type="ARBA" id="ARBA00022840"/>
    </source>
</evidence>
<feature type="binding site" evidence="16">
    <location>
        <position position="401"/>
    </location>
    <ligand>
        <name>ATP</name>
        <dbReference type="ChEBI" id="CHEBI:30616"/>
    </ligand>
</feature>
<evidence type="ECO:0000256" key="12">
    <source>
        <dbReference type="ARBA" id="ARBA00051243"/>
    </source>
</evidence>
<evidence type="ECO:0000259" key="19">
    <source>
        <dbReference type="PROSITE" id="PS50001"/>
    </source>
</evidence>
<dbReference type="SUPFAM" id="SSF55550">
    <property type="entry name" value="SH2 domain"/>
    <property type="match status" value="1"/>
</dbReference>
<evidence type="ECO:0000256" key="3">
    <source>
        <dbReference type="ARBA" id="ARBA00022475"/>
    </source>
</evidence>
<dbReference type="GO" id="GO:0005886">
    <property type="term" value="C:plasma membrane"/>
    <property type="evidence" value="ECO:0007669"/>
    <property type="project" value="UniProtKB-SubCell"/>
</dbReference>
<dbReference type="PRINTS" id="PR00109">
    <property type="entry name" value="TYRKINASE"/>
</dbReference>
<comment type="subcellular location">
    <subcellularLocation>
        <location evidence="1">Cell membrane</location>
        <topology evidence="1">Peripheral membrane protein</topology>
    </subcellularLocation>
    <subcellularLocation>
        <location evidence="2">Cytoplasm</location>
    </subcellularLocation>
</comment>
<protein>
    <recommendedName>
        <fullName evidence="17">Tyrosine-protein kinase</fullName>
        <ecNumber evidence="17">2.7.10.2</ecNumber>
    </recommendedName>
</protein>
<dbReference type="InterPro" id="IPR008266">
    <property type="entry name" value="Tyr_kinase_AS"/>
</dbReference>
<keyword evidence="11 17" id="KW-0829">Tyrosine-protein kinase</keyword>
<keyword evidence="4" id="KW-0963">Cytoplasm</keyword>
<feature type="chain" id="PRO_5041271377" description="Tyrosine-protein kinase" evidence="18">
    <location>
        <begin position="17"/>
        <end position="694"/>
    </location>
</feature>
<dbReference type="GO" id="GO:0005737">
    <property type="term" value="C:cytoplasm"/>
    <property type="evidence" value="ECO:0007669"/>
    <property type="project" value="UniProtKB-SubCell"/>
</dbReference>
<dbReference type="InterPro" id="IPR035849">
    <property type="entry name" value="Fes/Fps/Fer_SH2"/>
</dbReference>
<evidence type="ECO:0000256" key="1">
    <source>
        <dbReference type="ARBA" id="ARBA00004202"/>
    </source>
</evidence>
<dbReference type="PANTHER" id="PTHR24418">
    <property type="entry name" value="TYROSINE-PROTEIN KINASE"/>
    <property type="match status" value="1"/>
</dbReference>
<evidence type="ECO:0000256" key="5">
    <source>
        <dbReference type="ARBA" id="ARBA00022679"/>
    </source>
</evidence>
<dbReference type="InterPro" id="IPR017441">
    <property type="entry name" value="Protein_kinase_ATP_BS"/>
</dbReference>
<dbReference type="SMART" id="SM00219">
    <property type="entry name" value="TyrKc"/>
    <property type="match status" value="1"/>
</dbReference>
<dbReference type="SUPFAM" id="SSF56112">
    <property type="entry name" value="Protein kinase-like (PK-like)"/>
    <property type="match status" value="1"/>
</dbReference>
<evidence type="ECO:0000259" key="20">
    <source>
        <dbReference type="PROSITE" id="PS50011"/>
    </source>
</evidence>
<sequence length="694" mass="79406">MKVVFVTLLIVASAWAESEPRPTARFCPPWLVYCPWLVNKPANYDGPNVPWRFKSYERGTGVNHGGPIPPTVRNFFDWNCPVWDPNCNLSMKSAMKCYWHNGERFCEPSIRRHGQFDYDPTCPVWNQNCHDSRDFKQSRASCLTTTDANATKRRRACRRLHRFNFADTAARFQTESSPSPLHFITFTRAEQSLFVFFCGMCADVATPVRSSNRMRTLRESKSRISQIEKEALISQVEPNGKIKLEKIPSRQAANKKILDEEPYYHGFMSVEETKHLLAEQGEFLVRKADLSSGLSFLISIFWDNEVKHIAILRTKTKGYYYVHRYCFESVPDLIRYHQRKHIAIDKEVPIQLRTFHERDNWQLYHEQVEMGKKLGNGEFGEVFSGKLTNGLFGKPVEVAVKTLKPGSLCPDNRIKFLREANLMLKIRHSNVIRLYGVCTTREPIMIVMEMAPGGSLLDCVRKAQNPPNTEKKISYLVGVAEGMAHLEQELVIHRDLAARNCLIGKDDQAKISDFGLSLSGVACLERSKLKKVPVRWIAPETLTRGTYSNKSDVWSYGVVVWEVFNKGRLPYKEIGKNKEVRKKVLEGYRLPPGEEITREMKNVMIACFTTNPNDRPTFHDLLKMLKGDTQPKKSFFSKLFRSKEKSKPDITPRSFSLQGTQKSKSVVCSSAKTSMKSTNASCGNYTTMTIVTET</sequence>
<dbReference type="GO" id="GO:0005524">
    <property type="term" value="F:ATP binding"/>
    <property type="evidence" value="ECO:0007669"/>
    <property type="project" value="UniProtKB-UniRule"/>
</dbReference>
<name>A0AA39I977_9BILA</name>
<feature type="signal peptide" evidence="18">
    <location>
        <begin position="1"/>
        <end position="16"/>
    </location>
</feature>
<dbReference type="Pfam" id="PF00017">
    <property type="entry name" value="SH2"/>
    <property type="match status" value="1"/>
</dbReference>
<comment type="similarity">
    <text evidence="14">Belongs to the protein kinase superfamily. Tyr protein kinase family. Fes/fps subfamily.</text>
</comment>
<dbReference type="Gene3D" id="1.10.510.10">
    <property type="entry name" value="Transferase(Phosphotransferase) domain 1"/>
    <property type="match status" value="1"/>
</dbReference>
<dbReference type="PROSITE" id="PS50011">
    <property type="entry name" value="PROTEIN_KINASE_DOM"/>
    <property type="match status" value="1"/>
</dbReference>
<keyword evidence="5 17" id="KW-0808">Transferase</keyword>
<dbReference type="GO" id="GO:0004714">
    <property type="term" value="F:transmembrane receptor protein tyrosine kinase activity"/>
    <property type="evidence" value="ECO:0007669"/>
    <property type="project" value="UniProtKB-EC"/>
</dbReference>
<dbReference type="Proteomes" id="UP001175271">
    <property type="component" value="Unassembled WGS sequence"/>
</dbReference>
<accession>A0AA39I977</accession>
<dbReference type="Pfam" id="PF07714">
    <property type="entry name" value="PK_Tyr_Ser-Thr"/>
    <property type="match status" value="1"/>
</dbReference>
<dbReference type="InterPro" id="IPR011009">
    <property type="entry name" value="Kinase-like_dom_sf"/>
</dbReference>
<dbReference type="InterPro" id="IPR000980">
    <property type="entry name" value="SH2"/>
</dbReference>
<dbReference type="GO" id="GO:0061564">
    <property type="term" value="P:axon development"/>
    <property type="evidence" value="ECO:0007669"/>
    <property type="project" value="UniProtKB-ARBA"/>
</dbReference>